<evidence type="ECO:0000313" key="4">
    <source>
        <dbReference type="Proteomes" id="UP000190135"/>
    </source>
</evidence>
<dbReference type="OrthoDB" id="9799836at2"/>
<gene>
    <name evidence="3" type="ORF">SAMN05428963_107179</name>
</gene>
<protein>
    <recommendedName>
        <fullName evidence="2">YlxR domain-containing protein</fullName>
    </recommendedName>
</protein>
<feature type="domain" description="YlxR" evidence="2">
    <location>
        <begin position="4"/>
        <end position="72"/>
    </location>
</feature>
<keyword evidence="4" id="KW-1185">Reference proteome</keyword>
<evidence type="ECO:0000313" key="3">
    <source>
        <dbReference type="EMBL" id="SKA18273.1"/>
    </source>
</evidence>
<dbReference type="CDD" id="cd00279">
    <property type="entry name" value="YlxR"/>
    <property type="match status" value="1"/>
</dbReference>
<dbReference type="Proteomes" id="UP000190135">
    <property type="component" value="Unassembled WGS sequence"/>
</dbReference>
<dbReference type="InterPro" id="IPR035931">
    <property type="entry name" value="YlxR-like_sf"/>
</dbReference>
<dbReference type="EMBL" id="FUXL01000007">
    <property type="protein sequence ID" value="SKA18273.1"/>
    <property type="molecule type" value="Genomic_DNA"/>
</dbReference>
<name>A0A1T4RQQ1_9HYPH</name>
<sequence length="213" mass="22478">MNERMCIVSRERHPAEALIRFVLAPDGSVVADLKRRLPGRGAHVEARREAVDQAVKRRLFSRALHAEARASETLGDEVDMLLKSSVLGSLGLARKARQLLTGAAKVEAAVRSGRAIGLLHANDGASDGIRKMDAARRAASLTFGEIPAFQVLSSEEMGLALGGINVIHAAVLTGDAGNALVKRLKALSSYRGEGPRDESGGCGVPPAQEAEAE</sequence>
<evidence type="ECO:0000256" key="1">
    <source>
        <dbReference type="SAM" id="MobiDB-lite"/>
    </source>
</evidence>
<dbReference type="STRING" id="1365950.SAMN05428963_107179"/>
<dbReference type="SUPFAM" id="SSF55315">
    <property type="entry name" value="L30e-like"/>
    <property type="match status" value="1"/>
</dbReference>
<organism evidence="3 4">
    <name type="scientific">Consotaella salsifontis</name>
    <dbReference type="NCBI Taxonomy" id="1365950"/>
    <lineage>
        <taxon>Bacteria</taxon>
        <taxon>Pseudomonadati</taxon>
        <taxon>Pseudomonadota</taxon>
        <taxon>Alphaproteobacteria</taxon>
        <taxon>Hyphomicrobiales</taxon>
        <taxon>Aurantimonadaceae</taxon>
        <taxon>Consotaella</taxon>
    </lineage>
</organism>
<dbReference type="AlphaFoldDB" id="A0A1T4RQQ1"/>
<accession>A0A1T4RQQ1</accession>
<dbReference type="Gene3D" id="3.30.1230.10">
    <property type="entry name" value="YlxR-like"/>
    <property type="match status" value="1"/>
</dbReference>
<dbReference type="InterPro" id="IPR029064">
    <property type="entry name" value="Ribosomal_eL30-like_sf"/>
</dbReference>
<feature type="region of interest" description="Disordered" evidence="1">
    <location>
        <begin position="190"/>
        <end position="213"/>
    </location>
</feature>
<dbReference type="NCBIfam" id="NF006622">
    <property type="entry name" value="PRK09190.1"/>
    <property type="match status" value="1"/>
</dbReference>
<evidence type="ECO:0000259" key="2">
    <source>
        <dbReference type="Pfam" id="PF04296"/>
    </source>
</evidence>
<dbReference type="SUPFAM" id="SSF64376">
    <property type="entry name" value="YlxR-like"/>
    <property type="match status" value="1"/>
</dbReference>
<dbReference type="Pfam" id="PF04296">
    <property type="entry name" value="YlxR"/>
    <property type="match status" value="1"/>
</dbReference>
<proteinExistence type="predicted"/>
<dbReference type="Gene3D" id="3.30.1330.30">
    <property type="match status" value="1"/>
</dbReference>
<reference evidence="3 4" key="1">
    <citation type="submission" date="2017-02" db="EMBL/GenBank/DDBJ databases">
        <authorList>
            <person name="Peterson S.W."/>
        </authorList>
    </citation>
    <scope>NUCLEOTIDE SEQUENCE [LARGE SCALE GENOMIC DNA]</scope>
    <source>
        <strain evidence="3 4">USBA 369</strain>
    </source>
</reference>
<dbReference type="InterPro" id="IPR037465">
    <property type="entry name" value="YlxR"/>
</dbReference>
<dbReference type="InterPro" id="IPR007393">
    <property type="entry name" value="YlxR_dom"/>
</dbReference>
<dbReference type="PANTHER" id="PTHR34215:SF1">
    <property type="entry name" value="YLXR DOMAIN-CONTAINING PROTEIN"/>
    <property type="match status" value="1"/>
</dbReference>
<dbReference type="PANTHER" id="PTHR34215">
    <property type="entry name" value="BLL0784 PROTEIN"/>
    <property type="match status" value="1"/>
</dbReference>